<evidence type="ECO:0000313" key="2">
    <source>
        <dbReference type="Proteomes" id="UP001070352"/>
    </source>
</evidence>
<sequence length="110" mass="13038">MLKNNDQNTEVTYLPNGWVHLAHIDAYWVYLKTFIHEGQPLTIYMDDFSVEPISVKAYHLDDLVIDEDWANLHENTILSCDTMDVEFFKPHLPAHIYKELKKAHNEFFED</sequence>
<proteinExistence type="predicted"/>
<gene>
    <name evidence="1" type="ORF">MOC45_03000</name>
</gene>
<comment type="caution">
    <text evidence="1">The sequence shown here is derived from an EMBL/GenBank/DDBJ whole genome shotgun (WGS) entry which is preliminary data.</text>
</comment>
<reference evidence="1" key="1">
    <citation type="submission" date="2022-02" db="EMBL/GenBank/DDBJ databases">
        <title>Crop Bioprotection Bacillus Genome Sequencing.</title>
        <authorList>
            <person name="Dunlap C."/>
        </authorList>
    </citation>
    <scope>NUCLEOTIDE SEQUENCE</scope>
    <source>
        <strain evidence="1">M18B4</strain>
    </source>
</reference>
<dbReference type="Proteomes" id="UP001070352">
    <property type="component" value="Unassembled WGS sequence"/>
</dbReference>
<dbReference type="AlphaFoldDB" id="A0A9Q4H8Q3"/>
<name>A0A9Q4H8Q3_BACSC</name>
<protein>
    <submittedName>
        <fullName evidence="1">Uncharacterized protein</fullName>
    </submittedName>
</protein>
<organism evidence="1 2">
    <name type="scientific">Bacillus spizizenii</name>
    <name type="common">Bacillus subtilis subsp. spizizenii</name>
    <dbReference type="NCBI Taxonomy" id="96241"/>
    <lineage>
        <taxon>Bacteria</taxon>
        <taxon>Bacillati</taxon>
        <taxon>Bacillota</taxon>
        <taxon>Bacilli</taxon>
        <taxon>Bacillales</taxon>
        <taxon>Bacillaceae</taxon>
        <taxon>Bacillus</taxon>
    </lineage>
</organism>
<accession>A0A9Q4H8Q3</accession>
<dbReference type="EMBL" id="JALANJ010000003">
    <property type="protein sequence ID" value="MCY8119580.1"/>
    <property type="molecule type" value="Genomic_DNA"/>
</dbReference>
<evidence type="ECO:0000313" key="1">
    <source>
        <dbReference type="EMBL" id="MCY8119580.1"/>
    </source>
</evidence>